<evidence type="ECO:0000256" key="2">
    <source>
        <dbReference type="SAM" id="SignalP"/>
    </source>
</evidence>
<dbReference type="Proteomes" id="UP000623776">
    <property type="component" value="Unassembled WGS sequence"/>
</dbReference>
<dbReference type="RefSeq" id="WP_039175655.1">
    <property type="nucleotide sequence ID" value="NZ_BMXN01000001.1"/>
</dbReference>
<reference evidence="4" key="1">
    <citation type="journal article" date="2019" name="Int. J. Syst. Evol. Microbiol.">
        <title>The Global Catalogue of Microorganisms (GCM) 10K type strain sequencing project: providing services to taxonomists for standard genome sequencing and annotation.</title>
        <authorList>
            <consortium name="The Broad Institute Genomics Platform"/>
            <consortium name="The Broad Institute Genome Sequencing Center for Infectious Disease"/>
            <person name="Wu L."/>
            <person name="Ma J."/>
        </authorList>
    </citation>
    <scope>NUCLEOTIDE SEQUENCE [LARGE SCALE GENOMIC DNA]</scope>
    <source>
        <strain evidence="4">KCTC 22154</strain>
    </source>
</reference>
<sequence>MKSPKHQRVYAMLFSALLMTGVLAGCGDSSPPNGEPEPEEPMGSGPMANDGTTPEETPGEGVDN</sequence>
<proteinExistence type="predicted"/>
<feature type="region of interest" description="Disordered" evidence="1">
    <location>
        <begin position="23"/>
        <end position="64"/>
    </location>
</feature>
<dbReference type="PROSITE" id="PS51257">
    <property type="entry name" value="PROKAR_LIPOPROTEIN"/>
    <property type="match status" value="1"/>
</dbReference>
<name>A0A8H9ILQ9_9GAMM</name>
<gene>
    <name evidence="3" type="ORF">GCM10007157_02480</name>
</gene>
<feature type="signal peptide" evidence="2">
    <location>
        <begin position="1"/>
        <end position="24"/>
    </location>
</feature>
<comment type="caution">
    <text evidence="3">The sequence shown here is derived from an EMBL/GenBank/DDBJ whole genome shotgun (WGS) entry which is preliminary data.</text>
</comment>
<keyword evidence="2" id="KW-0732">Signal</keyword>
<dbReference type="EMBL" id="BMXN01000001">
    <property type="protein sequence ID" value="GHD54256.1"/>
    <property type="molecule type" value="Genomic_DNA"/>
</dbReference>
<evidence type="ECO:0000256" key="1">
    <source>
        <dbReference type="SAM" id="MobiDB-lite"/>
    </source>
</evidence>
<evidence type="ECO:0000313" key="3">
    <source>
        <dbReference type="EMBL" id="GHD54256.1"/>
    </source>
</evidence>
<accession>A0A8H9ILQ9</accession>
<feature type="chain" id="PRO_5034239931" description="Secreted protein" evidence="2">
    <location>
        <begin position="25"/>
        <end position="64"/>
    </location>
</feature>
<evidence type="ECO:0008006" key="5">
    <source>
        <dbReference type="Google" id="ProtNLM"/>
    </source>
</evidence>
<organism evidence="3 4">
    <name type="scientific">Vreelandella hamiltonii</name>
    <dbReference type="NCBI Taxonomy" id="502829"/>
    <lineage>
        <taxon>Bacteria</taxon>
        <taxon>Pseudomonadati</taxon>
        <taxon>Pseudomonadota</taxon>
        <taxon>Gammaproteobacteria</taxon>
        <taxon>Oceanospirillales</taxon>
        <taxon>Halomonadaceae</taxon>
        <taxon>Vreelandella</taxon>
    </lineage>
</organism>
<evidence type="ECO:0000313" key="4">
    <source>
        <dbReference type="Proteomes" id="UP000623776"/>
    </source>
</evidence>
<protein>
    <recommendedName>
        <fullName evidence="5">Secreted protein</fullName>
    </recommendedName>
</protein>
<keyword evidence="4" id="KW-1185">Reference proteome</keyword>
<dbReference type="AlphaFoldDB" id="A0A8H9ILQ9"/>